<dbReference type="Gene3D" id="3.40.50.720">
    <property type="entry name" value="NAD(P)-binding Rossmann-like Domain"/>
    <property type="match status" value="1"/>
</dbReference>
<dbReference type="STRING" id="694573.A0A194UPC8"/>
<proteinExistence type="predicted"/>
<dbReference type="Pfam" id="PF16073">
    <property type="entry name" value="SAT"/>
    <property type="match status" value="1"/>
</dbReference>
<evidence type="ECO:0000256" key="2">
    <source>
        <dbReference type="ARBA" id="ARBA00022553"/>
    </source>
</evidence>
<dbReference type="PRINTS" id="PR00420">
    <property type="entry name" value="RNGMNOXGNASE"/>
</dbReference>
<dbReference type="Gene3D" id="3.50.50.60">
    <property type="entry name" value="FAD/NAD(P)-binding domain"/>
    <property type="match status" value="1"/>
</dbReference>
<dbReference type="Pfam" id="PF18558">
    <property type="entry name" value="HTH_51"/>
    <property type="match status" value="1"/>
</dbReference>
<dbReference type="InterPro" id="IPR041068">
    <property type="entry name" value="HTH_51"/>
</dbReference>
<dbReference type="CDD" id="cd02440">
    <property type="entry name" value="AdoMet_MTases"/>
    <property type="match status" value="1"/>
</dbReference>
<keyword evidence="3" id="KW-0285">Flavoprotein</keyword>
<dbReference type="PROSITE" id="PS52019">
    <property type="entry name" value="PKS_MFAS_DH"/>
    <property type="match status" value="1"/>
</dbReference>
<feature type="domain" description="PKS/mFAS DH" evidence="13">
    <location>
        <begin position="1679"/>
        <end position="2004"/>
    </location>
</feature>
<dbReference type="InterPro" id="IPR050444">
    <property type="entry name" value="Polyketide_Synthase"/>
</dbReference>
<dbReference type="InterPro" id="IPR036188">
    <property type="entry name" value="FAD/NAD-bd_sf"/>
</dbReference>
<dbReference type="OrthoDB" id="329835at2759"/>
<dbReference type="InterPro" id="IPR013217">
    <property type="entry name" value="Methyltransf_12"/>
</dbReference>
<feature type="domain" description="Ketosynthase family 3 (KS3)" evidence="12">
    <location>
        <begin position="788"/>
        <end position="1176"/>
    </location>
</feature>
<dbReference type="InterPro" id="IPR042104">
    <property type="entry name" value="PKS_dehydratase_sf"/>
</dbReference>
<evidence type="ECO:0000256" key="8">
    <source>
        <dbReference type="ARBA" id="ARBA00023315"/>
    </source>
</evidence>
<evidence type="ECO:0000313" key="15">
    <source>
        <dbReference type="Proteomes" id="UP000078576"/>
    </source>
</evidence>
<dbReference type="PANTHER" id="PTHR45681">
    <property type="entry name" value="POLYKETIDE SYNTHASE 44-RELATED"/>
    <property type="match status" value="1"/>
</dbReference>
<evidence type="ECO:0000256" key="6">
    <source>
        <dbReference type="ARBA" id="ARBA00023002"/>
    </source>
</evidence>
<dbReference type="InterPro" id="IPR006162">
    <property type="entry name" value="Ppantetheine_attach_site"/>
</dbReference>
<dbReference type="Proteomes" id="UP000078576">
    <property type="component" value="Unassembled WGS sequence"/>
</dbReference>
<dbReference type="FunFam" id="3.50.50.60:FF:000153">
    <property type="entry name" value="Salicylate hydroxylase, putative"/>
    <property type="match status" value="1"/>
</dbReference>
<dbReference type="SUPFAM" id="SSF54373">
    <property type="entry name" value="FAD-linked reductases, C-terminal domain"/>
    <property type="match status" value="1"/>
</dbReference>
<evidence type="ECO:0000259" key="13">
    <source>
        <dbReference type="PROSITE" id="PS52019"/>
    </source>
</evidence>
<dbReference type="SUPFAM" id="SSF47336">
    <property type="entry name" value="ACP-like"/>
    <property type="match status" value="1"/>
</dbReference>
<feature type="compositionally biased region" description="Basic and acidic residues" evidence="10">
    <location>
        <begin position="2180"/>
        <end position="2189"/>
    </location>
</feature>
<dbReference type="InterPro" id="IPR020841">
    <property type="entry name" value="PKS_Beta-ketoAc_synthase_dom"/>
</dbReference>
<keyword evidence="1" id="KW-0596">Phosphopantetheine</keyword>
<evidence type="ECO:0000256" key="1">
    <source>
        <dbReference type="ARBA" id="ARBA00022450"/>
    </source>
</evidence>
<keyword evidence="6" id="KW-0560">Oxidoreductase</keyword>
<name>A0A194UPC8_CYTMA</name>
<dbReference type="Pfam" id="PF02801">
    <property type="entry name" value="Ketoacyl-synt_C"/>
    <property type="match status" value="1"/>
</dbReference>
<dbReference type="Gene3D" id="1.10.1200.10">
    <property type="entry name" value="ACP-like"/>
    <property type="match status" value="1"/>
</dbReference>
<dbReference type="Gene3D" id="3.40.50.150">
    <property type="entry name" value="Vaccinia Virus protein VP39"/>
    <property type="match status" value="1"/>
</dbReference>
<dbReference type="Pfam" id="PF00550">
    <property type="entry name" value="PP-binding"/>
    <property type="match status" value="1"/>
</dbReference>
<feature type="region of interest" description="C-terminal hotdog fold" evidence="9">
    <location>
        <begin position="1850"/>
        <end position="2004"/>
    </location>
</feature>
<dbReference type="Gene3D" id="3.30.70.3290">
    <property type="match status" value="1"/>
</dbReference>
<accession>A0A194UPC8</accession>
<feature type="domain" description="Carrier" evidence="11">
    <location>
        <begin position="2084"/>
        <end position="2158"/>
    </location>
</feature>
<dbReference type="InterPro" id="IPR032088">
    <property type="entry name" value="SAT"/>
</dbReference>
<feature type="compositionally biased region" description="Low complexity" evidence="10">
    <location>
        <begin position="2166"/>
        <end position="2179"/>
    </location>
</feature>
<evidence type="ECO:0000259" key="12">
    <source>
        <dbReference type="PROSITE" id="PS52004"/>
    </source>
</evidence>
<feature type="region of interest" description="Disordered" evidence="10">
    <location>
        <begin position="2051"/>
        <end position="2083"/>
    </location>
</feature>
<dbReference type="PROSITE" id="PS00012">
    <property type="entry name" value="PHOSPHOPANTETHEINE"/>
    <property type="match status" value="1"/>
</dbReference>
<evidence type="ECO:0000256" key="7">
    <source>
        <dbReference type="ARBA" id="ARBA00023268"/>
    </source>
</evidence>
<dbReference type="InterPro" id="IPR016039">
    <property type="entry name" value="Thiolase-like"/>
</dbReference>
<keyword evidence="5" id="KW-0274">FAD</keyword>
<dbReference type="Gene3D" id="3.10.129.110">
    <property type="entry name" value="Polyketide synthase dehydratase"/>
    <property type="match status" value="1"/>
</dbReference>
<keyword evidence="7" id="KW-0511">Multifunctional enzyme</keyword>
<feature type="region of interest" description="N-terminal hotdog fold" evidence="9">
    <location>
        <begin position="1679"/>
        <end position="1819"/>
    </location>
</feature>
<dbReference type="Pfam" id="PF07993">
    <property type="entry name" value="NAD_binding_4"/>
    <property type="match status" value="1"/>
</dbReference>
<keyword evidence="2" id="KW-0597">Phosphoprotein</keyword>
<dbReference type="GO" id="GO:0044550">
    <property type="term" value="P:secondary metabolite biosynthetic process"/>
    <property type="evidence" value="ECO:0007669"/>
    <property type="project" value="UniProtKB-ARBA"/>
</dbReference>
<dbReference type="SUPFAM" id="SSF53335">
    <property type="entry name" value="S-adenosyl-L-methionine-dependent methyltransferases"/>
    <property type="match status" value="1"/>
</dbReference>
<dbReference type="InterPro" id="IPR009081">
    <property type="entry name" value="PP-bd_ACP"/>
</dbReference>
<dbReference type="InterPro" id="IPR014031">
    <property type="entry name" value="Ketoacyl_synth_C"/>
</dbReference>
<feature type="active site" description="Proton acceptor; for dehydratase activity" evidence="9">
    <location>
        <position position="1716"/>
    </location>
</feature>
<dbReference type="PANTHER" id="PTHR45681:SF6">
    <property type="entry name" value="POLYKETIDE SYNTHASE 37"/>
    <property type="match status" value="1"/>
</dbReference>
<dbReference type="Gene3D" id="3.40.47.10">
    <property type="match status" value="2"/>
</dbReference>
<dbReference type="InterPro" id="IPR049900">
    <property type="entry name" value="PKS_mFAS_DH"/>
</dbReference>
<dbReference type="SMART" id="SM00827">
    <property type="entry name" value="PKS_AT"/>
    <property type="match status" value="1"/>
</dbReference>
<keyword evidence="8" id="KW-0012">Acyltransferase</keyword>
<dbReference type="CDD" id="cd00833">
    <property type="entry name" value="PKS"/>
    <property type="match status" value="1"/>
</dbReference>
<dbReference type="InterPro" id="IPR020806">
    <property type="entry name" value="PKS_PP-bd"/>
</dbReference>
<dbReference type="PROSITE" id="PS50075">
    <property type="entry name" value="CARRIER"/>
    <property type="match status" value="1"/>
</dbReference>
<gene>
    <name evidence="14" type="ORF">VP1G_01036</name>
</gene>
<sequence length="3076" mass="337951">MEQEINDQQEQSHDLDVAIVGGGIVGVIIALGLLHHGMRVHIFEQAPDFHEIGAGLAFTGVSRECMRQLNPAILDALGRISNKNRHPYYRYWDGYNQAPTDGEEPLFELSMDGMNFWACLRTDFLRELAAELPAGIVTFNKQLVGYDNENGEAKVCLRFADGTEAKADVVVGCDGIKSRTRQMLLGDDNPQAYSSYSHKVAYRAVVPMSEGIDVLGEDKANNQCLFMGPDAHILTYPIANYTLVNVVIVVSDPSPWPSNKHTTGTSDRTEMEKALIDWAPPVRKLVGLLPETINKWALFDMASNPASTYARGRVCLAGDAAHASSPHHGAGASMGVEDGLALVKILDTLRHREHSITGANGAGGPKAVPKSAINSALEAYNSVRLGRTQWVVKSSRETGDIYEWAYPLSGEDVKKCKAEIEKRTRTIWDFDVGNMVAEAKTELGRSLANEPACHWMLDIIEDLPNYWRALVKEIPEIDAAVSGKELLADLVVWLRQGQTNDEDNSQVPNILLTPLVVLLHLNQYWRYHLELSGTSGGIVARDKDPEPQAGFIAPQGTTVVVEALGFCTGLLSALAVSSSSLKSNLEEYGAVALRLAMLVGAVVDAQEAWDEAQGRGRSSMYAIAWRTPAQGDEVQRMVERLSPDAYLSVLTDEMRATVTVTEGKAATLIQTMRAANITIADVGLHGRFHSDEEDMRSHVDVLVKLCDEFPGLQFPHPTRLASQAYTNTPAGTSFYDACIADSKSDRPTMTLQECALRAILTEKCDWHGVCKSVFEESHHNAKGYDDKEEDIAVVGMSIKVAGADDVDEFSRVLRTGESQHQEISPDRMMFDTLFREKDEPRRWYGNFIRDVDAFDHKFFKRSPRESSTMDPQQRLFLQASYQAVEQSGYFTDCDSIEGYKNSETSNRDKNHVGVYLGACSGDHERHIACHPANAFTATGNLKSFIPGKVSHYFGWTGPSMNLAGASFLSPTGQCKPFDENADGYCRAEGVACVFLKKMSDAISDGSPIFGCIRSSAVYQNQNCTPLFVPNTPSLSQLFRDVLKRAQLVPSDISLVEAHGTGTPVGDPAEYDSIRTALGGPESDRQTSLVIGSVKGHIGHAEGASGVIALIKVLVMMEGNYIPPQASHKKMNHLINVLPSDMMEVSTSLRPWVGEFKAALINNYGASGSNASMIVTQPPQIHNIGQSAVRDQRRAPFWLSGFDAKAIGERSTKLQSHLRTKMASDSSVTLADVSYNCNRQSNRSLPKAMMFTCSSLQELDAKLSEAATSSMAIDSVKAKRPIILCFGGQVSTFVGLDRELYDGISILRYYLDQCNDAIESISGKSVYPTIFSREPIADIVSLQTALFALQYACANCWMTCGLEDSVVAVVGHSFGEITALCASGVLSLQDAVKLVVGRACIIRDDWGPDPGAMMAIDAEETLVHDILLQANRDYDGEYPASIACYNSSRSFTLAGSVEAIDSVSATISANSAFSSVRSKRLNVTNAFHSSLVEPLVRKLEMVGNSVEFHDPIIHVERATHTASLANLGPKFVPDHMRKPVFFTHAVRRLAEQHPSAIWLEAGSNSTITSIASRAQEPNVPQGHHHFQPLNITSGKGFDGLTDATVLLWKQGVQVSYWAHHPLDAYNYVPLTLPPYQFEKTRHWLELKSPGEAIKAAALSLSAEGHHTNHKQAEQPAMGLWSFVGYQDEANPGSTAGNRPRFRINTTSEEYKQLVSGHVIVQTAPICPATLEVDMAIEALFSLHPEWVAEGLQPVLVDMVNHSAICTDSTREVWLEFESLDSARLLWAWSIVSIALASTNVADQNSILHVEAQLRIRSPNETAYQAEFARFVRQVKHEHCLGLLKQFDNNKLEILQGRNVYRAFDPVVEYGKLYQGVRRVVGNDVECAGHVQKLYDTKTWLDVPLSDCFSQVGGIWVNCMTDLAPSEMYIATGCELLMRSPRGSHHGVADQGNTRTVDDWHVLARHHRESDKSYMTDVFVFEAATGRLSEVMLGIQYSKVAKASMSKILARLTTDESALRQGVKSAVASGLTTNGETSKMNLVDSTTTAIIPQAQKDHADPVVSASSRERVTTQDLSSNKKASKRPDITDKVKNLVADVSGVDASEIRLDSEMADLGIDSLMGMEVAREVEAVFKCKLDPSDLMEATSLRLFVVCISNALYGPDESVSGDAEGDAVSSSSSDDLRARDTPKSDTPPNGITSQQIVAPVNSSSNMNGMKSLGSKAPPSTSNLTLLSSDILESFSEVKLQSDQTLHGSGLDHVDRVILGASNRLCVTLIVETFEKLGCPLRDINPGQHIRPVSYQPQHQRLMNFLLQFLETTARLVDRDVTTGTLVRTSISVPNKTSNTLLQELLAKYPEWAVANRLTEYAGRHLAAVLNGTTDGIRVLFGTTEGRELVQSLYCDHSFNRMNYGQMRETLDRLVQRLQHQQTDRGGNNEPLKILEMGAGTGGTTKILAPFFKSLGFPVEYTFTDLSPSMVANARRKWSEEYPFMRFAVHDIEKLPPQELCGQHVVIASNAIHATHNLQVSATNILAALRPDGFLMMLEMTQPIPFVDVIFGLLEGWWLFDDGREHAINPPTHWENELRSAGFGQVDWTDGNLPETKIQKVIIALASSVAHKTLPNHVNGLLTEKPTPSLSAEENAARGENAEMFVARYTANFPKHAPTTVEVINGGSPVAPSAHPDTQLPVSGSAVLVTGATGSLGSHIVADLAEDPKVNTVVCVNRRGSVATKTRQLQAFTLRGIDLSSDVLSKLRFVEADTSKPQLGLAYPEYLWLVQHGTHIIHNAWPMSGTRPLHAFEPQFQTLRNLIDLAQEMADYRRRVGHKADSRPRGEKIGFQLVSSIGVVGHYGAGRVPERPVGIESVLPIGYCEAKWVCERMLVETLRRHPENFDAMVVRLGQISGSRTSGFWNPVEHFPFLVKSAQSLRAWPDFNGVLQWVPANDVAAAMVDLVLRPTSKSGSHGAYPIYHIDNPVGQPWKEMTPVLADALGIPTERIIPFQEWIQLVRRSPLDKDTDNPAARLVDFLDHNFERMSCGGLILDTVRAQEHSTTMASLGPVSFDTARQYILTWKQMEFLR</sequence>
<evidence type="ECO:0000256" key="3">
    <source>
        <dbReference type="ARBA" id="ARBA00022630"/>
    </source>
</evidence>
<keyword evidence="15" id="KW-1185">Reference proteome</keyword>
<dbReference type="Pfam" id="PF01494">
    <property type="entry name" value="FAD_binding_3"/>
    <property type="match status" value="1"/>
</dbReference>
<dbReference type="InterPro" id="IPR029063">
    <property type="entry name" value="SAM-dependent_MTases_sf"/>
</dbReference>
<feature type="active site" description="Proton donor; for dehydratase activity" evidence="9">
    <location>
        <position position="1905"/>
    </location>
</feature>
<dbReference type="EMBL" id="KN714669">
    <property type="protein sequence ID" value="KUI53498.1"/>
    <property type="molecule type" value="Genomic_DNA"/>
</dbReference>
<evidence type="ECO:0000256" key="4">
    <source>
        <dbReference type="ARBA" id="ARBA00022679"/>
    </source>
</evidence>
<dbReference type="SUPFAM" id="SSF52151">
    <property type="entry name" value="FabD/lysophospholipase-like"/>
    <property type="match status" value="1"/>
</dbReference>
<dbReference type="InterPro" id="IPR036736">
    <property type="entry name" value="ACP-like_sf"/>
</dbReference>
<dbReference type="GO" id="GO:0016491">
    <property type="term" value="F:oxidoreductase activity"/>
    <property type="evidence" value="ECO:0007669"/>
    <property type="project" value="UniProtKB-KW"/>
</dbReference>
<dbReference type="InterPro" id="IPR001227">
    <property type="entry name" value="Ac_transferase_dom_sf"/>
</dbReference>
<dbReference type="InterPro" id="IPR014043">
    <property type="entry name" value="Acyl_transferase_dom"/>
</dbReference>
<dbReference type="GO" id="GO:0031177">
    <property type="term" value="F:phosphopantetheine binding"/>
    <property type="evidence" value="ECO:0007669"/>
    <property type="project" value="InterPro"/>
</dbReference>
<dbReference type="SMART" id="SM00825">
    <property type="entry name" value="PKS_KS"/>
    <property type="match status" value="1"/>
</dbReference>
<dbReference type="Gene3D" id="3.40.366.10">
    <property type="entry name" value="Malonyl-Coenzyme A Acyl Carrier Protein, domain 2"/>
    <property type="match status" value="2"/>
</dbReference>
<feature type="region of interest" description="Disordered" evidence="10">
    <location>
        <begin position="2164"/>
        <end position="2202"/>
    </location>
</feature>
<dbReference type="GO" id="GO:0016746">
    <property type="term" value="F:acyltransferase activity"/>
    <property type="evidence" value="ECO:0007669"/>
    <property type="project" value="UniProtKB-KW"/>
</dbReference>
<reference evidence="15" key="1">
    <citation type="submission" date="2014-12" db="EMBL/GenBank/DDBJ databases">
        <title>Genome Sequence of Valsa Canker Pathogens Uncovers a Specific Adaption of Colonization on Woody Bark.</title>
        <authorList>
            <person name="Yin Z."/>
            <person name="Liu H."/>
            <person name="Gao X."/>
            <person name="Li Z."/>
            <person name="Song N."/>
            <person name="Ke X."/>
            <person name="Dai Q."/>
            <person name="Wu Y."/>
            <person name="Sun Y."/>
            <person name="Xu J.-R."/>
            <person name="Kang Z.K."/>
            <person name="Wang L."/>
            <person name="Huang L."/>
        </authorList>
    </citation>
    <scope>NUCLEOTIDE SEQUENCE [LARGE SCALE GENOMIC DNA]</scope>
    <source>
        <strain evidence="15">SXYL134</strain>
    </source>
</reference>
<dbReference type="SUPFAM" id="SSF51735">
    <property type="entry name" value="NAD(P)-binding Rossmann-fold domains"/>
    <property type="match status" value="1"/>
</dbReference>
<evidence type="ECO:0000256" key="9">
    <source>
        <dbReference type="PROSITE-ProRule" id="PRU01363"/>
    </source>
</evidence>
<dbReference type="Pfam" id="PF00698">
    <property type="entry name" value="Acyl_transf_1"/>
    <property type="match status" value="1"/>
</dbReference>
<evidence type="ECO:0000256" key="10">
    <source>
        <dbReference type="SAM" id="MobiDB-lite"/>
    </source>
</evidence>
<dbReference type="InterPro" id="IPR002938">
    <property type="entry name" value="FAD-bd"/>
</dbReference>
<evidence type="ECO:0000313" key="14">
    <source>
        <dbReference type="EMBL" id="KUI53498.1"/>
    </source>
</evidence>
<feature type="compositionally biased region" description="Polar residues" evidence="10">
    <location>
        <begin position="2190"/>
        <end position="2202"/>
    </location>
</feature>
<organism evidence="14 15">
    <name type="scientific">Cytospora mali</name>
    <name type="common">Apple Valsa canker fungus</name>
    <name type="synonym">Valsa mali</name>
    <dbReference type="NCBI Taxonomy" id="578113"/>
    <lineage>
        <taxon>Eukaryota</taxon>
        <taxon>Fungi</taxon>
        <taxon>Dikarya</taxon>
        <taxon>Ascomycota</taxon>
        <taxon>Pezizomycotina</taxon>
        <taxon>Sordariomycetes</taxon>
        <taxon>Sordariomycetidae</taxon>
        <taxon>Diaporthales</taxon>
        <taxon>Cytosporaceae</taxon>
        <taxon>Cytospora</taxon>
    </lineage>
</organism>
<dbReference type="InterPro" id="IPR016035">
    <property type="entry name" value="Acyl_Trfase/lysoPLipase"/>
</dbReference>
<evidence type="ECO:0000259" key="11">
    <source>
        <dbReference type="PROSITE" id="PS50075"/>
    </source>
</evidence>
<dbReference type="SUPFAM" id="SSF55048">
    <property type="entry name" value="Probable ACP-binding domain of malonyl-CoA ACP transacylase"/>
    <property type="match status" value="1"/>
</dbReference>
<dbReference type="SUPFAM" id="SSF53901">
    <property type="entry name" value="Thiolase-like"/>
    <property type="match status" value="2"/>
</dbReference>
<evidence type="ECO:0000256" key="5">
    <source>
        <dbReference type="ARBA" id="ARBA00022827"/>
    </source>
</evidence>
<dbReference type="PROSITE" id="PS52004">
    <property type="entry name" value="KS3_2"/>
    <property type="match status" value="1"/>
</dbReference>
<dbReference type="InterPro" id="IPR013120">
    <property type="entry name" value="FAR_NAD-bd"/>
</dbReference>
<dbReference type="Pfam" id="PF00109">
    <property type="entry name" value="ketoacyl-synt"/>
    <property type="match status" value="2"/>
</dbReference>
<dbReference type="InterPro" id="IPR014030">
    <property type="entry name" value="Ketoacyl_synth_N"/>
</dbReference>
<dbReference type="GO" id="GO:0071949">
    <property type="term" value="F:FAD binding"/>
    <property type="evidence" value="ECO:0007669"/>
    <property type="project" value="InterPro"/>
</dbReference>
<keyword evidence="4" id="KW-0808">Transferase</keyword>
<protein>
    <submittedName>
        <fullName evidence="14">Conidial yellow pigment biosynthesis polyketide synthase</fullName>
    </submittedName>
</protein>
<dbReference type="Pfam" id="PF08242">
    <property type="entry name" value="Methyltransf_12"/>
    <property type="match status" value="1"/>
</dbReference>
<dbReference type="SMART" id="SM00823">
    <property type="entry name" value="PKS_PP"/>
    <property type="match status" value="1"/>
</dbReference>
<dbReference type="InterPro" id="IPR016036">
    <property type="entry name" value="Malonyl_transacylase_ACP-bd"/>
</dbReference>
<dbReference type="SUPFAM" id="SSF51905">
    <property type="entry name" value="FAD/NAD(P)-binding domain"/>
    <property type="match status" value="1"/>
</dbReference>
<dbReference type="InterPro" id="IPR036291">
    <property type="entry name" value="NAD(P)-bd_dom_sf"/>
</dbReference>